<gene>
    <name evidence="1" type="ORF">GO999_07525</name>
</gene>
<dbReference type="RefSeq" id="WP_211906712.1">
    <property type="nucleotide sequence ID" value="NZ_CP046674.1"/>
</dbReference>
<accession>A0ABX7ZSL2</accession>
<keyword evidence="2" id="KW-1185">Reference proteome</keyword>
<reference evidence="2" key="1">
    <citation type="submission" date="2019-12" db="EMBL/GenBank/DDBJ databases">
        <title>Whole-genome sequence of tobacco pathogen Ralstonia pseudosolanacearum strain RS, originating from Yunnan province of China.</title>
        <authorList>
            <person name="Lu C.-H."/>
        </authorList>
    </citation>
    <scope>NUCLEOTIDE SEQUENCE [LARGE SCALE GENOMIC DNA]</scope>
    <source>
        <strain evidence="2">RS</strain>
    </source>
</reference>
<sequence length="97" mass="10612">MPSEEYVRNLQTSAMKMGIVSMCLQDLVSQIIWHVLNGGVLDDSAFATIKAKCIHNLKGVEGRGMPIEQEADSLDGALQIFEEMVSVAIANGKNLKY</sequence>
<protein>
    <submittedName>
        <fullName evidence="1">Uncharacterized protein</fullName>
    </submittedName>
</protein>
<evidence type="ECO:0000313" key="2">
    <source>
        <dbReference type="Proteomes" id="UP000680989"/>
    </source>
</evidence>
<name>A0ABX7ZSL2_9RALS</name>
<dbReference type="EMBL" id="CP046674">
    <property type="protein sequence ID" value="QUP58425.1"/>
    <property type="molecule type" value="Genomic_DNA"/>
</dbReference>
<evidence type="ECO:0000313" key="1">
    <source>
        <dbReference type="EMBL" id="QUP58425.1"/>
    </source>
</evidence>
<organism evidence="1 2">
    <name type="scientific">Ralstonia nicotianae</name>
    <dbReference type="NCBI Taxonomy" id="3037696"/>
    <lineage>
        <taxon>Bacteria</taxon>
        <taxon>Pseudomonadati</taxon>
        <taxon>Pseudomonadota</taxon>
        <taxon>Betaproteobacteria</taxon>
        <taxon>Burkholderiales</taxon>
        <taxon>Burkholderiaceae</taxon>
        <taxon>Ralstonia</taxon>
        <taxon>Ralstonia solanacearum species complex</taxon>
    </lineage>
</organism>
<proteinExistence type="predicted"/>
<dbReference type="Proteomes" id="UP000680989">
    <property type="component" value="Chromosome"/>
</dbReference>